<dbReference type="Proteomes" id="UP001153269">
    <property type="component" value="Unassembled WGS sequence"/>
</dbReference>
<comment type="caution">
    <text evidence="2">The sequence shown here is derived from an EMBL/GenBank/DDBJ whole genome shotgun (WGS) entry which is preliminary data.</text>
</comment>
<sequence>MGVEEEEMEEGKAKKQNLDERSCDLYMCRTSLTGNHSSHQQLPHRTGMSHRLSPTSLDFWPLSDTDRWGAIGSELQQRRFLRGREGKMEKKRKGRKGGREEGRKGGRKERLKRNKETKKSSSITIWSKLSETQSSVFTTSSQRAGWHSPASQAPHSNAGISTPAEGNIPMAVSLTLLQPAQSLERMDGQTENTVPPAVAVTGVDSGPIQLNRVTGVNAESKSNLCPDLRSERLKSGKGVFVGGEEGVEGREGNGGALTFVILIWTQRDNEASAQEHKSVFRTRLPRTDRLGAMEYAAHVSERCQVLEEGRSPSHVAQRGLAPVRTRTKAALGKQASSEVWTNGTDTDLTFLRELGHRTDPLEREIHERLPSYGWQS</sequence>
<feature type="region of interest" description="Disordered" evidence="1">
    <location>
        <begin position="79"/>
        <end position="124"/>
    </location>
</feature>
<feature type="compositionally biased region" description="Basic residues" evidence="1">
    <location>
        <begin position="105"/>
        <end position="116"/>
    </location>
</feature>
<organism evidence="2 3">
    <name type="scientific">Pleuronectes platessa</name>
    <name type="common">European plaice</name>
    <dbReference type="NCBI Taxonomy" id="8262"/>
    <lineage>
        <taxon>Eukaryota</taxon>
        <taxon>Metazoa</taxon>
        <taxon>Chordata</taxon>
        <taxon>Craniata</taxon>
        <taxon>Vertebrata</taxon>
        <taxon>Euteleostomi</taxon>
        <taxon>Actinopterygii</taxon>
        <taxon>Neopterygii</taxon>
        <taxon>Teleostei</taxon>
        <taxon>Neoteleostei</taxon>
        <taxon>Acanthomorphata</taxon>
        <taxon>Carangaria</taxon>
        <taxon>Pleuronectiformes</taxon>
        <taxon>Pleuronectoidei</taxon>
        <taxon>Pleuronectidae</taxon>
        <taxon>Pleuronectes</taxon>
    </lineage>
</organism>
<dbReference type="EMBL" id="CADEAL010000943">
    <property type="protein sequence ID" value="CAB1427114.1"/>
    <property type="molecule type" value="Genomic_DNA"/>
</dbReference>
<reference evidence="2" key="1">
    <citation type="submission" date="2020-03" db="EMBL/GenBank/DDBJ databases">
        <authorList>
            <person name="Weist P."/>
        </authorList>
    </citation>
    <scope>NUCLEOTIDE SEQUENCE</scope>
</reference>
<evidence type="ECO:0000313" key="3">
    <source>
        <dbReference type="Proteomes" id="UP001153269"/>
    </source>
</evidence>
<proteinExistence type="predicted"/>
<accession>A0A9N7YK48</accession>
<protein>
    <submittedName>
        <fullName evidence="2">Uncharacterized protein</fullName>
    </submittedName>
</protein>
<evidence type="ECO:0000256" key="1">
    <source>
        <dbReference type="SAM" id="MobiDB-lite"/>
    </source>
</evidence>
<keyword evidence="3" id="KW-1185">Reference proteome</keyword>
<name>A0A9N7YK48_PLEPL</name>
<gene>
    <name evidence="2" type="ORF">PLEPLA_LOCUS15052</name>
</gene>
<feature type="region of interest" description="Disordered" evidence="1">
    <location>
        <begin position="140"/>
        <end position="165"/>
    </location>
</feature>
<feature type="region of interest" description="Disordered" evidence="1">
    <location>
        <begin position="1"/>
        <end position="20"/>
    </location>
</feature>
<evidence type="ECO:0000313" key="2">
    <source>
        <dbReference type="EMBL" id="CAB1427114.1"/>
    </source>
</evidence>
<dbReference type="AlphaFoldDB" id="A0A9N7YK48"/>
<feature type="compositionally biased region" description="Basic and acidic residues" evidence="1">
    <location>
        <begin position="10"/>
        <end position="20"/>
    </location>
</feature>
<feature type="compositionally biased region" description="Polar residues" evidence="1">
    <location>
        <begin position="140"/>
        <end position="160"/>
    </location>
</feature>